<name>A0A165ZB76_9AGAM</name>
<protein>
    <submittedName>
        <fullName evidence="1">Uncharacterized protein</fullName>
    </submittedName>
</protein>
<gene>
    <name evidence="1" type="ORF">SISSUDRAFT_1065564</name>
</gene>
<proteinExistence type="predicted"/>
<accession>A0A165ZB76</accession>
<organism evidence="1 2">
    <name type="scientific">Sistotremastrum suecicum HHB10207 ss-3</name>
    <dbReference type="NCBI Taxonomy" id="1314776"/>
    <lineage>
        <taxon>Eukaryota</taxon>
        <taxon>Fungi</taxon>
        <taxon>Dikarya</taxon>
        <taxon>Basidiomycota</taxon>
        <taxon>Agaricomycotina</taxon>
        <taxon>Agaricomycetes</taxon>
        <taxon>Sistotremastrales</taxon>
        <taxon>Sistotremastraceae</taxon>
        <taxon>Sistotremastrum</taxon>
    </lineage>
</organism>
<evidence type="ECO:0000313" key="1">
    <source>
        <dbReference type="EMBL" id="KZT34131.1"/>
    </source>
</evidence>
<dbReference type="Proteomes" id="UP000076798">
    <property type="component" value="Unassembled WGS sequence"/>
</dbReference>
<sequence>MNWELLYSSSPKALLDFERTVVTYASEAPKPGDTEDAAIHRLVDILALALSIGFFEASLRHGSNHLLPLEAEPPPNSRQCPRRASSSITHSHTRLIAASRILSVIIPNSRISKSPDSVPGRSWRELHAQHDMFNQDQPMPAGRKDDALLSYLVAGESAPDLDHSVPLQHGECRRVTLARPMCLGMTPRGSFSSSVLSFAR</sequence>
<dbReference type="AlphaFoldDB" id="A0A165ZB76"/>
<keyword evidence="2" id="KW-1185">Reference proteome</keyword>
<evidence type="ECO:0000313" key="2">
    <source>
        <dbReference type="Proteomes" id="UP000076798"/>
    </source>
</evidence>
<dbReference type="EMBL" id="KV428198">
    <property type="protein sequence ID" value="KZT34131.1"/>
    <property type="molecule type" value="Genomic_DNA"/>
</dbReference>
<reference evidence="1 2" key="1">
    <citation type="journal article" date="2016" name="Mol. Biol. Evol.">
        <title>Comparative Genomics of Early-Diverging Mushroom-Forming Fungi Provides Insights into the Origins of Lignocellulose Decay Capabilities.</title>
        <authorList>
            <person name="Nagy L.G."/>
            <person name="Riley R."/>
            <person name="Tritt A."/>
            <person name="Adam C."/>
            <person name="Daum C."/>
            <person name="Floudas D."/>
            <person name="Sun H."/>
            <person name="Yadav J.S."/>
            <person name="Pangilinan J."/>
            <person name="Larsson K.H."/>
            <person name="Matsuura K."/>
            <person name="Barry K."/>
            <person name="Labutti K."/>
            <person name="Kuo R."/>
            <person name="Ohm R.A."/>
            <person name="Bhattacharya S.S."/>
            <person name="Shirouzu T."/>
            <person name="Yoshinaga Y."/>
            <person name="Martin F.M."/>
            <person name="Grigoriev I.V."/>
            <person name="Hibbett D.S."/>
        </authorList>
    </citation>
    <scope>NUCLEOTIDE SEQUENCE [LARGE SCALE GENOMIC DNA]</scope>
    <source>
        <strain evidence="1 2">HHB10207 ss-3</strain>
    </source>
</reference>